<proteinExistence type="predicted"/>
<dbReference type="RefSeq" id="WP_080062712.1">
    <property type="nucleotide sequence ID" value="NZ_MZGX01000001.1"/>
</dbReference>
<name>A0A1V4ST31_RUMHU</name>
<dbReference type="STRING" id="48256.CLHUN_02130"/>
<sequence length="138" mass="15977">MYNPSQDLTAVQTILKSDTSILSLLDLTGATPVNIAKRIIKRSQWSDLVGSDKRLCVYFLPARKVRNESFFEEVMEIDCHVPATEDYKAWLVQEQIFKLLHKKKVNNRYLYAEPPLGELPTMSGFFCCGSRYKFHRNL</sequence>
<dbReference type="AlphaFoldDB" id="A0A1V4ST31"/>
<dbReference type="Proteomes" id="UP000191554">
    <property type="component" value="Unassembled WGS sequence"/>
</dbReference>
<evidence type="ECO:0000313" key="1">
    <source>
        <dbReference type="EMBL" id="OPX46397.1"/>
    </source>
</evidence>
<accession>A0A1V4ST31</accession>
<dbReference type="OrthoDB" id="3034918at2"/>
<organism evidence="1 2">
    <name type="scientific">Ruminiclostridium hungatei</name>
    <name type="common">Clostridium hungatei</name>
    <dbReference type="NCBI Taxonomy" id="48256"/>
    <lineage>
        <taxon>Bacteria</taxon>
        <taxon>Bacillati</taxon>
        <taxon>Bacillota</taxon>
        <taxon>Clostridia</taxon>
        <taxon>Eubacteriales</taxon>
        <taxon>Oscillospiraceae</taxon>
        <taxon>Ruminiclostridium</taxon>
    </lineage>
</organism>
<comment type="caution">
    <text evidence="1">The sequence shown here is derived from an EMBL/GenBank/DDBJ whole genome shotgun (WGS) entry which is preliminary data.</text>
</comment>
<gene>
    <name evidence="1" type="ORF">CLHUN_02130</name>
</gene>
<dbReference type="EMBL" id="MZGX01000001">
    <property type="protein sequence ID" value="OPX46397.1"/>
    <property type="molecule type" value="Genomic_DNA"/>
</dbReference>
<protein>
    <submittedName>
        <fullName evidence="1">Uncharacterized protein</fullName>
    </submittedName>
</protein>
<evidence type="ECO:0000313" key="2">
    <source>
        <dbReference type="Proteomes" id="UP000191554"/>
    </source>
</evidence>
<reference evidence="1 2" key="1">
    <citation type="submission" date="2017-03" db="EMBL/GenBank/DDBJ databases">
        <title>Genome sequence of Clostridium hungatei DSM 14427.</title>
        <authorList>
            <person name="Poehlein A."/>
            <person name="Daniel R."/>
        </authorList>
    </citation>
    <scope>NUCLEOTIDE SEQUENCE [LARGE SCALE GENOMIC DNA]</scope>
    <source>
        <strain evidence="1 2">DSM 14427</strain>
    </source>
</reference>
<keyword evidence="2" id="KW-1185">Reference proteome</keyword>